<organism evidence="1 2">
    <name type="scientific">Buchnera aphidicola</name>
    <name type="common">Aphis nerii</name>
    <dbReference type="NCBI Taxonomy" id="1241835"/>
    <lineage>
        <taxon>Bacteria</taxon>
        <taxon>Pseudomonadati</taxon>
        <taxon>Pseudomonadota</taxon>
        <taxon>Gammaproteobacteria</taxon>
        <taxon>Enterobacterales</taxon>
        <taxon>Erwiniaceae</taxon>
        <taxon>Buchnera</taxon>
    </lineage>
</organism>
<name>A0A4D6XZP0_9GAMM</name>
<evidence type="ECO:0000313" key="1">
    <source>
        <dbReference type="EMBL" id="QCI19091.1"/>
    </source>
</evidence>
<reference evidence="1 2" key="2">
    <citation type="submission" date="2019-05" db="EMBL/GenBank/DDBJ databases">
        <title>Genome evolution of the obligate endosymbiont Buchnera aphidicola.</title>
        <authorList>
            <person name="Moran N.A."/>
        </authorList>
    </citation>
    <scope>NUCLEOTIDE SEQUENCE [LARGE SCALE GENOMIC DNA]</scope>
    <source>
        <strain evidence="1 2">Ane</strain>
    </source>
</reference>
<reference evidence="1 2" key="1">
    <citation type="submission" date="2018-12" db="EMBL/GenBank/DDBJ databases">
        <authorList>
            <person name="Chong R.A."/>
        </authorList>
    </citation>
    <scope>NUCLEOTIDE SEQUENCE [LARGE SCALE GENOMIC DNA]</scope>
    <source>
        <strain evidence="1 2">Ane</strain>
    </source>
</reference>
<sequence length="366" mass="42473">MDFIKDTFSNLNIIKISKEIFDKVLETISIAYKAVKNEIFNLFNGTTFKKIFDAGYRFIVGSSMDESTKKVNDRIDSLVKYVAKLKKTIEASKAFIHILIEKIREEGRLKIVNKLNHNPKHPEYESSFPDLNIEDPKEEKLKILDQNNLDENFDENLDIQVNEGNLKINSKFKHGINENIEKSEYNYFTNNTNSSSIFNYPLSSEKINNAATISSFQNVFETFTLPKHLDTNFMIDFHFADFLIDGKLISSSTKSKMLESFQKLIKTDTEQKIISIYANPMLLKKSYLKLIAKHPELNNVQVVRGKNFYEINHLKDGTIRIIDTNLSDFYSINSNNVKENHTFGVKTSIIFSYIEEPKIEYSYFVH</sequence>
<dbReference type="AlphaFoldDB" id="A0A4D6XZP0"/>
<proteinExistence type="predicted"/>
<dbReference type="Proteomes" id="UP000298791">
    <property type="component" value="Chromosome"/>
</dbReference>
<protein>
    <submittedName>
        <fullName evidence="1">Uncharacterized protein</fullName>
    </submittedName>
</protein>
<accession>A0A4D6XZP0</accession>
<dbReference type="OrthoDB" id="6553087at2"/>
<dbReference type="EMBL" id="CP034885">
    <property type="protein sequence ID" value="QCI19091.1"/>
    <property type="molecule type" value="Genomic_DNA"/>
</dbReference>
<evidence type="ECO:0000313" key="2">
    <source>
        <dbReference type="Proteomes" id="UP000298791"/>
    </source>
</evidence>
<dbReference type="RefSeq" id="WP_158367178.1">
    <property type="nucleotide sequence ID" value="NZ_CP034885.1"/>
</dbReference>
<gene>
    <name evidence="1" type="ORF">D9V64_02975</name>
</gene>